<dbReference type="GO" id="GO:0002132">
    <property type="term" value="P:wobble position uridine ribose methylation"/>
    <property type="evidence" value="ECO:0007669"/>
    <property type="project" value="TreeGrafter"/>
</dbReference>
<comment type="catalytic activity">
    <reaction evidence="6">
        <text>5-carboxymethylaminomethyluridine(34) in tRNA(Leu) + S-adenosyl-L-methionine = 5-carboxymethylaminomethyl-2'-O-methyluridine(34) in tRNA(Leu) + S-adenosyl-L-homocysteine + H(+)</text>
        <dbReference type="Rhea" id="RHEA:43088"/>
        <dbReference type="Rhea" id="RHEA-COMP:10333"/>
        <dbReference type="Rhea" id="RHEA-COMP:10334"/>
        <dbReference type="ChEBI" id="CHEBI:15378"/>
        <dbReference type="ChEBI" id="CHEBI:57856"/>
        <dbReference type="ChEBI" id="CHEBI:59789"/>
        <dbReference type="ChEBI" id="CHEBI:74508"/>
        <dbReference type="ChEBI" id="CHEBI:74511"/>
        <dbReference type="EC" id="2.1.1.207"/>
    </reaction>
</comment>
<reference evidence="9 10" key="1">
    <citation type="journal article" date="2011" name="J. Bacteriol.">
        <title>Complete genome sequence of Burkholderia rhizoxinica, an endosymbiont of Rhizopus microsporus.</title>
        <authorList>
            <person name="Lackner G."/>
            <person name="Moebius N."/>
            <person name="Partida-Martinez L."/>
            <person name="Hertweck C."/>
        </authorList>
    </citation>
    <scope>NUCLEOTIDE SEQUENCE [LARGE SCALE GENOMIC DNA]</scope>
    <source>
        <strain evidence="10">DSM 19002 / CIP 109453 / HKI 454</strain>
    </source>
</reference>
<dbReference type="EC" id="2.1.1.207" evidence="6"/>
<feature type="binding site" evidence="6">
    <location>
        <position position="176"/>
    </location>
    <ligand>
        <name>S-adenosyl-L-methionine</name>
        <dbReference type="ChEBI" id="CHEBI:59789"/>
    </ligand>
</feature>
<evidence type="ECO:0000259" key="8">
    <source>
        <dbReference type="Pfam" id="PF00588"/>
    </source>
</evidence>
<comment type="subcellular location">
    <subcellularLocation>
        <location evidence="6">Cytoplasm</location>
    </subcellularLocation>
</comment>
<dbReference type="STRING" id="882378.RBRH_02190"/>
<dbReference type="GO" id="GO:0042802">
    <property type="term" value="F:identical protein binding"/>
    <property type="evidence" value="ECO:0007669"/>
    <property type="project" value="UniProtKB-ARBA"/>
</dbReference>
<dbReference type="HAMAP" id="MF_01885">
    <property type="entry name" value="tRNA_methyltr_TrmL"/>
    <property type="match status" value="1"/>
</dbReference>
<evidence type="ECO:0000256" key="6">
    <source>
        <dbReference type="HAMAP-Rule" id="MF_01885"/>
    </source>
</evidence>
<keyword evidence="2 6" id="KW-0489">Methyltransferase</keyword>
<feature type="binding site" evidence="6">
    <location>
        <position position="168"/>
    </location>
    <ligand>
        <name>S-adenosyl-L-methionine</name>
        <dbReference type="ChEBI" id="CHEBI:59789"/>
    </ligand>
</feature>
<keyword evidence="3 6" id="KW-0808">Transferase</keyword>
<dbReference type="CDD" id="cd18094">
    <property type="entry name" value="SpoU-like_TrmL"/>
    <property type="match status" value="1"/>
</dbReference>
<accession>E5AME1</accession>
<dbReference type="Proteomes" id="UP000007437">
    <property type="component" value="Chromosome"/>
</dbReference>
<evidence type="ECO:0000256" key="4">
    <source>
        <dbReference type="ARBA" id="ARBA00022691"/>
    </source>
</evidence>
<dbReference type="AlphaFoldDB" id="E5AME1"/>
<gene>
    <name evidence="6" type="primary">trmL</name>
    <name evidence="9" type="ordered locus">RBRH_02190</name>
</gene>
<dbReference type="PANTHER" id="PTHR42971">
    <property type="entry name" value="TRNA (CYTIDINE(34)-2'-O)-METHYLTRANSFERASE"/>
    <property type="match status" value="1"/>
</dbReference>
<dbReference type="InterPro" id="IPR029028">
    <property type="entry name" value="Alpha/beta_knot_MTases"/>
</dbReference>
<evidence type="ECO:0000256" key="1">
    <source>
        <dbReference type="ARBA" id="ARBA00022490"/>
    </source>
</evidence>
<feature type="domain" description="tRNA/rRNA methyltransferase SpoU type" evidence="8">
    <location>
        <begin position="46"/>
        <end position="187"/>
    </location>
</feature>
<evidence type="ECO:0000313" key="9">
    <source>
        <dbReference type="EMBL" id="CBW76173.1"/>
    </source>
</evidence>
<comment type="function">
    <text evidence="6">Methylates the ribose at the nucleotide 34 wobble position in the two leucyl isoacceptors tRNA(Leu)(CmAA) and tRNA(Leu)(cmnm5UmAA). Catalyzes the methyl transfer from S-adenosyl-L-methionine to the 2'-OH of the wobble nucleotide.</text>
</comment>
<evidence type="ECO:0000256" key="3">
    <source>
        <dbReference type="ARBA" id="ARBA00022679"/>
    </source>
</evidence>
<dbReference type="FunFam" id="3.40.1280.10:FF:000002">
    <property type="entry name" value="Peptidylprolyl isomerase"/>
    <property type="match status" value="1"/>
</dbReference>
<evidence type="ECO:0000256" key="7">
    <source>
        <dbReference type="SAM" id="MobiDB-lite"/>
    </source>
</evidence>
<dbReference type="KEGG" id="brh:RBRH_02190"/>
<name>E5AME1_MYCRK</name>
<comment type="similarity">
    <text evidence="6">Belongs to the class IV-like SAM-binding methyltransferase superfamily. RNA methyltransferase TrmH family. TrmL subfamily.</text>
</comment>
<feature type="compositionally biased region" description="Polar residues" evidence="7">
    <location>
        <begin position="22"/>
        <end position="37"/>
    </location>
</feature>
<dbReference type="InterPro" id="IPR001537">
    <property type="entry name" value="SpoU_MeTrfase"/>
</dbReference>
<dbReference type="InterPro" id="IPR029026">
    <property type="entry name" value="tRNA_m1G_MTases_N"/>
</dbReference>
<comment type="subunit">
    <text evidence="6">Homodimer.</text>
</comment>
<keyword evidence="5 6" id="KW-0819">tRNA processing</keyword>
<dbReference type="GO" id="GO:0005737">
    <property type="term" value="C:cytoplasm"/>
    <property type="evidence" value="ECO:0007669"/>
    <property type="project" value="UniProtKB-SubCell"/>
</dbReference>
<dbReference type="GO" id="GO:0002131">
    <property type="term" value="P:wobble position cytosine ribose methylation"/>
    <property type="evidence" value="ECO:0007669"/>
    <property type="project" value="TreeGrafter"/>
</dbReference>
<dbReference type="PANTHER" id="PTHR42971:SF1">
    <property type="entry name" value="TRNA (CYTIDINE(34)-2'-O)-METHYLTRANSFERASE"/>
    <property type="match status" value="1"/>
</dbReference>
<evidence type="ECO:0000256" key="5">
    <source>
        <dbReference type="ARBA" id="ARBA00022694"/>
    </source>
</evidence>
<dbReference type="eggNOG" id="COG0219">
    <property type="taxonomic scope" value="Bacteria"/>
</dbReference>
<evidence type="ECO:0000313" key="10">
    <source>
        <dbReference type="Proteomes" id="UP000007437"/>
    </source>
</evidence>
<dbReference type="GO" id="GO:0141102">
    <property type="term" value="F:tRNA (5-carboxymethylaminomethyluridine(34)-2'-O)-methyltransferase activity"/>
    <property type="evidence" value="ECO:0007669"/>
    <property type="project" value="RHEA"/>
</dbReference>
<dbReference type="Pfam" id="PF00588">
    <property type="entry name" value="SpoU_methylase"/>
    <property type="match status" value="1"/>
</dbReference>
<evidence type="ECO:0000256" key="2">
    <source>
        <dbReference type="ARBA" id="ARBA00022603"/>
    </source>
</evidence>
<dbReference type="SUPFAM" id="SSF75217">
    <property type="entry name" value="alpha/beta knot"/>
    <property type="match status" value="1"/>
</dbReference>
<proteinExistence type="inferred from homology"/>
<protein>
    <recommendedName>
        <fullName evidence="6">tRNA (cytidine(34)-2'-O)-methyltransferase</fullName>
        <ecNumber evidence="6">2.1.1.207</ecNumber>
    </recommendedName>
    <alternativeName>
        <fullName evidence="6">tRNA (cytidine/uridine-2'-O-)-methyltransferase TrmL</fullName>
    </alternativeName>
</protein>
<dbReference type="NCBIfam" id="TIGR00185">
    <property type="entry name" value="tRNA_yibK_trmL"/>
    <property type="match status" value="1"/>
</dbReference>
<feature type="binding site" evidence="6">
    <location>
        <position position="146"/>
    </location>
    <ligand>
        <name>S-adenosyl-L-methionine</name>
        <dbReference type="ChEBI" id="CHEBI:59789"/>
    </ligand>
</feature>
<comment type="catalytic activity">
    <reaction evidence="6">
        <text>cytidine(34) in tRNA + S-adenosyl-L-methionine = 2'-O-methylcytidine(34) in tRNA + S-adenosyl-L-homocysteine + H(+)</text>
        <dbReference type="Rhea" id="RHEA:43084"/>
        <dbReference type="Rhea" id="RHEA-COMP:10331"/>
        <dbReference type="Rhea" id="RHEA-COMP:10332"/>
        <dbReference type="ChEBI" id="CHEBI:15378"/>
        <dbReference type="ChEBI" id="CHEBI:57856"/>
        <dbReference type="ChEBI" id="CHEBI:59789"/>
        <dbReference type="ChEBI" id="CHEBI:74495"/>
        <dbReference type="ChEBI" id="CHEBI:82748"/>
        <dbReference type="EC" id="2.1.1.207"/>
    </reaction>
</comment>
<sequence length="200" mass="22079">MPARDASPISSHCARRARNRPQAATITTGARASMPTPATSLTHSMFNVVLVEPEIPPNTGNIIRLCANTGATLHLVEPLGFPLDDAKMRRAGLDYHEYAQMRVHQDWSTLLATQQPDPARMFAFTTRGSSMFGDRAFQPGDWFVFGAETRGLCDTVLQHFAVDQRVRLPMRAGNRSLNLSNTVAVVVFEAWRQHGFEGGT</sequence>
<dbReference type="HOGENOM" id="CLU_110125_1_0_4"/>
<dbReference type="Gene3D" id="3.40.1280.10">
    <property type="match status" value="1"/>
</dbReference>
<dbReference type="GO" id="GO:0003723">
    <property type="term" value="F:RNA binding"/>
    <property type="evidence" value="ECO:0007669"/>
    <property type="project" value="InterPro"/>
</dbReference>
<keyword evidence="1 6" id="KW-0963">Cytoplasm</keyword>
<organism evidence="9 10">
    <name type="scientific">Mycetohabitans rhizoxinica (strain DSM 19002 / CIP 109453 / HKI 454)</name>
    <name type="common">Paraburkholderia rhizoxinica</name>
    <dbReference type="NCBI Taxonomy" id="882378"/>
    <lineage>
        <taxon>Bacteria</taxon>
        <taxon>Pseudomonadati</taxon>
        <taxon>Pseudomonadota</taxon>
        <taxon>Betaproteobacteria</taxon>
        <taxon>Burkholderiales</taxon>
        <taxon>Burkholderiaceae</taxon>
        <taxon>Mycetohabitans</taxon>
    </lineage>
</organism>
<comment type="caution">
    <text evidence="6">Lacks conserved residue(s) required for the propagation of feature annotation.</text>
</comment>
<keyword evidence="4 6" id="KW-0949">S-adenosyl-L-methionine</keyword>
<feature type="region of interest" description="Disordered" evidence="7">
    <location>
        <begin position="1"/>
        <end position="37"/>
    </location>
</feature>
<dbReference type="InterPro" id="IPR016914">
    <property type="entry name" value="TrmL"/>
</dbReference>
<dbReference type="EMBL" id="FR687359">
    <property type="protein sequence ID" value="CBW76173.1"/>
    <property type="molecule type" value="Genomic_DNA"/>
</dbReference>
<dbReference type="GO" id="GO:0141098">
    <property type="term" value="F:tRNA (cytidine(34)-2'-O)-methyltransferase activity"/>
    <property type="evidence" value="ECO:0007669"/>
    <property type="project" value="RHEA"/>
</dbReference>